<proteinExistence type="predicted"/>
<feature type="compositionally biased region" description="Polar residues" evidence="1">
    <location>
        <begin position="1"/>
        <end position="10"/>
    </location>
</feature>
<dbReference type="Gene3D" id="1.10.510.10">
    <property type="entry name" value="Transferase(Phosphotransferase) domain 1"/>
    <property type="match status" value="1"/>
</dbReference>
<dbReference type="GO" id="GO:0016301">
    <property type="term" value="F:kinase activity"/>
    <property type="evidence" value="ECO:0007669"/>
    <property type="project" value="UniProtKB-KW"/>
</dbReference>
<protein>
    <submittedName>
        <fullName evidence="2">Protein kinase family protein</fullName>
    </submittedName>
</protein>
<comment type="caution">
    <text evidence="2">The sequence shown here is derived from an EMBL/GenBank/DDBJ whole genome shotgun (WGS) entry which is preliminary data.</text>
</comment>
<sequence>MAERSTATSPPQRPADSRQPGESDDAEDTEKTPGPGKSQANDGAKEGSGENAPPDAGSSCEQTAGAGAARQERRAAPDARAERGTARGSAHELHSGHRLARRYRLEECITRLDGFSSWRAVDEKLRRAVGVHVLPAGHERAREVLSAARSSALLGDPRFVQVLDADEDDDLVHVIHEWLPDATPLGTLLHTGPLEPHEIYALATQVAQAMSAAHREGLAHLRLTPATVLRTGPCQYRIRGLAVDAALRGITAERPQRTDTEAIGALLYTALTQRWPYAEDAYGLRGIAGLSRGSHEPPATPEQVRAGVHRGLSDLAMRALVNAGATAASEEQPCTTPEELCRAIARMPRIRPPEPSAAELAGYQRTTYQQGSFAPGSPHSAAAGPEPATAVPPALPGRTGAALKWGVSALLLAALGLGSWQLADALLKGDTPTGISAQETTPPVGEASEEEGSEPEVLPIEVAFDFDPFGSDRSENPGAVPNAVDGDPETSWHTKNYFGPDFGNQKPGVGLVLDLGEPRDVTSVLVDAIGEISAELRAAPTDAGAAPNSLDGFSLVAEGSGDSLTLEASEPVRTQYVLVWLTDIPQREDGNYRGRITNITVTG</sequence>
<gene>
    <name evidence="2" type="ORF">GCM10009716_32950</name>
</gene>
<feature type="region of interest" description="Disordered" evidence="1">
    <location>
        <begin position="1"/>
        <end position="97"/>
    </location>
</feature>
<dbReference type="EMBL" id="BAAAMJ010000032">
    <property type="protein sequence ID" value="GAA1921758.1"/>
    <property type="molecule type" value="Genomic_DNA"/>
</dbReference>
<name>A0ABN2PJ15_9ACTN</name>
<feature type="compositionally biased region" description="Basic and acidic residues" evidence="1">
    <location>
        <begin position="70"/>
        <end position="95"/>
    </location>
</feature>
<evidence type="ECO:0000256" key="1">
    <source>
        <dbReference type="SAM" id="MobiDB-lite"/>
    </source>
</evidence>
<dbReference type="InterPro" id="IPR011009">
    <property type="entry name" value="Kinase-like_dom_sf"/>
</dbReference>
<dbReference type="Gene3D" id="3.30.200.20">
    <property type="entry name" value="Phosphorylase Kinase, domain 1"/>
    <property type="match status" value="1"/>
</dbReference>
<feature type="region of interest" description="Disordered" evidence="1">
    <location>
        <begin position="369"/>
        <end position="393"/>
    </location>
</feature>
<reference evidence="2 3" key="1">
    <citation type="journal article" date="2019" name="Int. J. Syst. Evol. Microbiol.">
        <title>The Global Catalogue of Microorganisms (GCM) 10K type strain sequencing project: providing services to taxonomists for standard genome sequencing and annotation.</title>
        <authorList>
            <consortium name="The Broad Institute Genomics Platform"/>
            <consortium name="The Broad Institute Genome Sequencing Center for Infectious Disease"/>
            <person name="Wu L."/>
            <person name="Ma J."/>
        </authorList>
    </citation>
    <scope>NUCLEOTIDE SEQUENCE [LARGE SCALE GENOMIC DNA]</scope>
    <source>
        <strain evidence="2 3">JCM 13581</strain>
    </source>
</reference>
<dbReference type="Proteomes" id="UP001501303">
    <property type="component" value="Unassembled WGS sequence"/>
</dbReference>
<organism evidence="2 3">
    <name type="scientific">Streptomyces sodiiphilus</name>
    <dbReference type="NCBI Taxonomy" id="226217"/>
    <lineage>
        <taxon>Bacteria</taxon>
        <taxon>Bacillati</taxon>
        <taxon>Actinomycetota</taxon>
        <taxon>Actinomycetes</taxon>
        <taxon>Kitasatosporales</taxon>
        <taxon>Streptomycetaceae</taxon>
        <taxon>Streptomyces</taxon>
    </lineage>
</organism>
<dbReference type="CDD" id="cd13973">
    <property type="entry name" value="PK_MviN-like"/>
    <property type="match status" value="1"/>
</dbReference>
<dbReference type="InterPro" id="IPR008979">
    <property type="entry name" value="Galactose-bd-like_sf"/>
</dbReference>
<accession>A0ABN2PJ15</accession>
<keyword evidence="2" id="KW-0808">Transferase</keyword>
<evidence type="ECO:0000313" key="3">
    <source>
        <dbReference type="Proteomes" id="UP001501303"/>
    </source>
</evidence>
<feature type="region of interest" description="Disordered" evidence="1">
    <location>
        <begin position="433"/>
        <end position="456"/>
    </location>
</feature>
<dbReference type="SUPFAM" id="SSF49785">
    <property type="entry name" value="Galactose-binding domain-like"/>
    <property type="match status" value="1"/>
</dbReference>
<keyword evidence="3" id="KW-1185">Reference proteome</keyword>
<feature type="region of interest" description="Disordered" evidence="1">
    <location>
        <begin position="469"/>
        <end position="488"/>
    </location>
</feature>
<dbReference type="RefSeq" id="WP_344263032.1">
    <property type="nucleotide sequence ID" value="NZ_BAAAMJ010000032.1"/>
</dbReference>
<dbReference type="Gene3D" id="2.60.120.260">
    <property type="entry name" value="Galactose-binding domain-like"/>
    <property type="match status" value="1"/>
</dbReference>
<evidence type="ECO:0000313" key="2">
    <source>
        <dbReference type="EMBL" id="GAA1921758.1"/>
    </source>
</evidence>
<feature type="compositionally biased region" description="Low complexity" evidence="1">
    <location>
        <begin position="371"/>
        <end position="388"/>
    </location>
</feature>
<keyword evidence="2" id="KW-0418">Kinase</keyword>
<dbReference type="SUPFAM" id="SSF56112">
    <property type="entry name" value="Protein kinase-like (PK-like)"/>
    <property type="match status" value="1"/>
</dbReference>